<evidence type="ECO:0000256" key="2">
    <source>
        <dbReference type="SAM" id="Coils"/>
    </source>
</evidence>
<dbReference type="Pfam" id="PF25954">
    <property type="entry name" value="Beta-barrel_RND_2"/>
    <property type="match status" value="1"/>
</dbReference>
<evidence type="ECO:0000313" key="5">
    <source>
        <dbReference type="Proteomes" id="UP001221189"/>
    </source>
</evidence>
<dbReference type="InterPro" id="IPR006143">
    <property type="entry name" value="RND_pump_MFP"/>
</dbReference>
<evidence type="ECO:0000259" key="3">
    <source>
        <dbReference type="Pfam" id="PF25954"/>
    </source>
</evidence>
<proteinExistence type="inferred from homology"/>
<dbReference type="PANTHER" id="PTHR30469:SF15">
    <property type="entry name" value="HLYD FAMILY OF SECRETION PROTEINS"/>
    <property type="match status" value="1"/>
</dbReference>
<comment type="caution">
    <text evidence="4">The sequence shown here is derived from an EMBL/GenBank/DDBJ whole genome shotgun (WGS) entry which is preliminary data.</text>
</comment>
<feature type="domain" description="CusB-like beta-barrel" evidence="3">
    <location>
        <begin position="223"/>
        <end position="291"/>
    </location>
</feature>
<reference evidence="4 5" key="1">
    <citation type="submission" date="2022-10" db="EMBL/GenBank/DDBJ databases">
        <title>Paucibacter sp. hw1 Genome sequencing.</title>
        <authorList>
            <person name="Park S."/>
        </authorList>
    </citation>
    <scope>NUCLEOTIDE SEQUENCE [LARGE SCALE GENOMIC DNA]</scope>
    <source>
        <strain evidence="5">hw1</strain>
    </source>
</reference>
<comment type="similarity">
    <text evidence="1">Belongs to the membrane fusion protein (MFP) (TC 8.A.1) family.</text>
</comment>
<name>A0ABT5KLE1_9BURK</name>
<sequence length="387" mass="40476">MKTWLKISLAVAVVALLGVGGVRQMKAMKSAKDAQAQAQAKPRSGLSLADIDVAVVKRERFAGKLEISGSLRAFETAIIKAKVAAELANLTVREGDSVRVGQVLGKLDTVELDLRLRQAEQNARAAKSQLDIARRALENNRALVGQGFISSTALDNAVASMAGSEATYQAAQSAVDLARKAHGDATLIAPINGQVSQRLAQPGERVPVDGRVLEIVNLSQLELEAAIPPEMAAELKIGAKALLQVDGMAQEVPATVVRINPAAQAGTRAVLVYLKVAGQAGLRHGMFARGRILLDESEGLVAPVSTVRFDRARPYVLQIIDGKARAREVELGRSGELRGQPVQALRSGVPEGAQLLTGTAGQVADGTLVTLPPRASASAAQASASAP</sequence>
<dbReference type="EMBL" id="JAQQXT010000013">
    <property type="protein sequence ID" value="MDC8773656.1"/>
    <property type="molecule type" value="Genomic_DNA"/>
</dbReference>
<dbReference type="Gene3D" id="2.40.420.20">
    <property type="match status" value="1"/>
</dbReference>
<dbReference type="Gene3D" id="2.40.30.170">
    <property type="match status" value="1"/>
</dbReference>
<dbReference type="Proteomes" id="UP001221189">
    <property type="component" value="Unassembled WGS sequence"/>
</dbReference>
<dbReference type="PANTHER" id="PTHR30469">
    <property type="entry name" value="MULTIDRUG RESISTANCE PROTEIN MDTA"/>
    <property type="match status" value="1"/>
</dbReference>
<keyword evidence="2" id="KW-0175">Coiled coil</keyword>
<keyword evidence="5" id="KW-1185">Reference proteome</keyword>
<dbReference type="InterPro" id="IPR058792">
    <property type="entry name" value="Beta-barrel_RND_2"/>
</dbReference>
<dbReference type="Gene3D" id="2.40.50.100">
    <property type="match status" value="1"/>
</dbReference>
<feature type="coiled-coil region" evidence="2">
    <location>
        <begin position="109"/>
        <end position="136"/>
    </location>
</feature>
<dbReference type="SUPFAM" id="SSF111369">
    <property type="entry name" value="HlyD-like secretion proteins"/>
    <property type="match status" value="1"/>
</dbReference>
<dbReference type="RefSeq" id="WP_273601820.1">
    <property type="nucleotide sequence ID" value="NZ_JAQQXT010000013.1"/>
</dbReference>
<gene>
    <name evidence="4" type="ORF">PRZ03_18940</name>
</gene>
<evidence type="ECO:0000256" key="1">
    <source>
        <dbReference type="ARBA" id="ARBA00009477"/>
    </source>
</evidence>
<protein>
    <submittedName>
        <fullName evidence="4">Efflux RND transporter periplasmic adaptor subunit</fullName>
    </submittedName>
</protein>
<evidence type="ECO:0000313" key="4">
    <source>
        <dbReference type="EMBL" id="MDC8773656.1"/>
    </source>
</evidence>
<dbReference type="Gene3D" id="1.10.287.470">
    <property type="entry name" value="Helix hairpin bin"/>
    <property type="match status" value="1"/>
</dbReference>
<organism evidence="4 5">
    <name type="scientific">Roseateles albus</name>
    <dbReference type="NCBI Taxonomy" id="2987525"/>
    <lineage>
        <taxon>Bacteria</taxon>
        <taxon>Pseudomonadati</taxon>
        <taxon>Pseudomonadota</taxon>
        <taxon>Betaproteobacteria</taxon>
        <taxon>Burkholderiales</taxon>
        <taxon>Sphaerotilaceae</taxon>
        <taxon>Roseateles</taxon>
    </lineage>
</organism>
<dbReference type="NCBIfam" id="TIGR01730">
    <property type="entry name" value="RND_mfp"/>
    <property type="match status" value="1"/>
</dbReference>
<accession>A0ABT5KLE1</accession>